<sequence length="652" mass="73340">MYPIRLIVWATVFWRHVGRGVCIDGSAASPPSTSGKIHAFQQEDEYEPMDDEESELPFFDEDEYDVLEEELDSDDEFSLQSQYQHSTENSSDLNTIMAHSLSILGTKIFSKQFLSFALSGAQFGICFYLAKAIWKAIVEVVDEFEQAENRANLQDEHDIPMLNEDVINSATESLSAKFTKETNKNDDEVAEKSNTFSSSIFASDIASRLHQSGLPISSMNPKMKTVQSVLKSLTRTEAKLLSSTLIAHSNGNERDLNKKQELLLNMWNNIGGLDDVKEGLMDIVFPLMDRSQMADMDEIPELHSSYYGGLLDNPPGVLLYGPPGCGKTLLVRALAGTANARFLNIQPSTLFRKYVGETNINVKALFTLARKVAPCIIFIDEIDALFRERRSGGGEEHEVNRELKTEFMQLWDGIQSVNEGIIVVGATNRPFDLDSAFLRRMPRSFFVGLPNDVARAKILTSMLNDVPKDNTFDMRQIIQATEFYTPSDIKEVLRTAALFPLREARGEILRRRQQGEQLSRVECMAPKLRPLRTTDVIGALHKVSPTPLSEEYKSALLGFASKASGRSMSTPAPHFPNQYNNFQNGMNPYSNQNFGQNGQNHGQYQMGNQNDYYVTNNVSPPSFNQMQGDWGSPQNFDEYDSYDESYDDSTYD</sequence>
<feature type="region of interest" description="Disordered" evidence="6">
    <location>
        <begin position="592"/>
        <end position="652"/>
    </location>
</feature>
<dbReference type="InterPro" id="IPR003593">
    <property type="entry name" value="AAA+_ATPase"/>
</dbReference>
<evidence type="ECO:0000313" key="10">
    <source>
        <dbReference type="Proteomes" id="UP001054902"/>
    </source>
</evidence>
<dbReference type="Pfam" id="PF00004">
    <property type="entry name" value="AAA"/>
    <property type="match status" value="1"/>
</dbReference>
<dbReference type="AlphaFoldDB" id="A0AAD3D788"/>
<dbReference type="Gene3D" id="1.10.8.60">
    <property type="match status" value="1"/>
</dbReference>
<evidence type="ECO:0000256" key="7">
    <source>
        <dbReference type="SAM" id="SignalP"/>
    </source>
</evidence>
<dbReference type="EMBL" id="BLLK01000058">
    <property type="protein sequence ID" value="GFH57284.1"/>
    <property type="molecule type" value="Genomic_DNA"/>
</dbReference>
<accession>A0AAD3D788</accession>
<reference evidence="9 10" key="1">
    <citation type="journal article" date="2021" name="Sci. Rep.">
        <title>The genome of the diatom Chaetoceros tenuissimus carries an ancient integrated fragment of an extant virus.</title>
        <authorList>
            <person name="Hongo Y."/>
            <person name="Kimura K."/>
            <person name="Takaki Y."/>
            <person name="Yoshida Y."/>
            <person name="Baba S."/>
            <person name="Kobayashi G."/>
            <person name="Nagasaki K."/>
            <person name="Hano T."/>
            <person name="Tomaru Y."/>
        </authorList>
    </citation>
    <scope>NUCLEOTIDE SEQUENCE [LARGE SCALE GENOMIC DNA]</scope>
    <source>
        <strain evidence="9 10">NIES-3715</strain>
    </source>
</reference>
<evidence type="ECO:0000256" key="6">
    <source>
        <dbReference type="SAM" id="MobiDB-lite"/>
    </source>
</evidence>
<evidence type="ECO:0000256" key="4">
    <source>
        <dbReference type="ARBA" id="ARBA00023128"/>
    </source>
</evidence>
<feature type="signal peptide" evidence="7">
    <location>
        <begin position="1"/>
        <end position="20"/>
    </location>
</feature>
<dbReference type="InterPro" id="IPR003960">
    <property type="entry name" value="ATPase_AAA_CS"/>
</dbReference>
<proteinExistence type="inferred from homology"/>
<keyword evidence="7" id="KW-0732">Signal</keyword>
<feature type="chain" id="PRO_5042034134" description="AAA+ ATPase domain-containing protein" evidence="7">
    <location>
        <begin position="21"/>
        <end position="652"/>
    </location>
</feature>
<dbReference type="PANTHER" id="PTHR45644">
    <property type="entry name" value="AAA ATPASE, PUTATIVE (AFU_ORTHOLOGUE AFUA_2G12920)-RELATED-RELATED"/>
    <property type="match status" value="1"/>
</dbReference>
<dbReference type="PROSITE" id="PS00674">
    <property type="entry name" value="AAA"/>
    <property type="match status" value="1"/>
</dbReference>
<dbReference type="SMART" id="SM00382">
    <property type="entry name" value="AAA"/>
    <property type="match status" value="1"/>
</dbReference>
<feature type="domain" description="AAA+ ATPase" evidence="8">
    <location>
        <begin position="313"/>
        <end position="451"/>
    </location>
</feature>
<evidence type="ECO:0000313" key="9">
    <source>
        <dbReference type="EMBL" id="GFH57284.1"/>
    </source>
</evidence>
<feature type="compositionally biased region" description="Polar residues" evidence="6">
    <location>
        <begin position="611"/>
        <end position="635"/>
    </location>
</feature>
<feature type="compositionally biased region" description="Acidic residues" evidence="6">
    <location>
        <begin position="637"/>
        <end position="652"/>
    </location>
</feature>
<dbReference type="Gene3D" id="3.40.50.300">
    <property type="entry name" value="P-loop containing nucleotide triphosphate hydrolases"/>
    <property type="match status" value="1"/>
</dbReference>
<feature type="compositionally biased region" description="Low complexity" evidence="6">
    <location>
        <begin position="592"/>
        <end position="610"/>
    </location>
</feature>
<keyword evidence="10" id="KW-1185">Reference proteome</keyword>
<dbReference type="Proteomes" id="UP001054902">
    <property type="component" value="Unassembled WGS sequence"/>
</dbReference>
<gene>
    <name evidence="9" type="ORF">CTEN210_13760</name>
</gene>
<dbReference type="GO" id="GO:0005741">
    <property type="term" value="C:mitochondrial outer membrane"/>
    <property type="evidence" value="ECO:0007669"/>
    <property type="project" value="TreeGrafter"/>
</dbReference>
<keyword evidence="2 5" id="KW-0547">Nucleotide-binding</keyword>
<keyword evidence="4" id="KW-0496">Mitochondrion</keyword>
<name>A0AAD3D788_9STRA</name>
<dbReference type="SUPFAM" id="SSF52540">
    <property type="entry name" value="P-loop containing nucleoside triphosphate hydrolases"/>
    <property type="match status" value="1"/>
</dbReference>
<comment type="similarity">
    <text evidence="5">Belongs to the AAA ATPase family.</text>
</comment>
<comment type="caution">
    <text evidence="9">The sequence shown here is derived from an EMBL/GenBank/DDBJ whole genome shotgun (WGS) entry which is preliminary data.</text>
</comment>
<dbReference type="InterPro" id="IPR027417">
    <property type="entry name" value="P-loop_NTPase"/>
</dbReference>
<evidence type="ECO:0000256" key="2">
    <source>
        <dbReference type="ARBA" id="ARBA00022741"/>
    </source>
</evidence>
<keyword evidence="3 5" id="KW-0067">ATP-binding</keyword>
<dbReference type="GO" id="GO:0016887">
    <property type="term" value="F:ATP hydrolysis activity"/>
    <property type="evidence" value="ECO:0007669"/>
    <property type="project" value="InterPro"/>
</dbReference>
<dbReference type="GO" id="GO:0005524">
    <property type="term" value="F:ATP binding"/>
    <property type="evidence" value="ECO:0007669"/>
    <property type="project" value="UniProtKB-KW"/>
</dbReference>
<evidence type="ECO:0000256" key="5">
    <source>
        <dbReference type="RuleBase" id="RU003651"/>
    </source>
</evidence>
<evidence type="ECO:0000256" key="1">
    <source>
        <dbReference type="ARBA" id="ARBA00004173"/>
    </source>
</evidence>
<comment type="subcellular location">
    <subcellularLocation>
        <location evidence="1">Mitochondrion</location>
    </subcellularLocation>
</comment>
<evidence type="ECO:0000256" key="3">
    <source>
        <dbReference type="ARBA" id="ARBA00022840"/>
    </source>
</evidence>
<evidence type="ECO:0000259" key="8">
    <source>
        <dbReference type="SMART" id="SM00382"/>
    </source>
</evidence>
<dbReference type="InterPro" id="IPR003959">
    <property type="entry name" value="ATPase_AAA_core"/>
</dbReference>
<protein>
    <recommendedName>
        <fullName evidence="8">AAA+ ATPase domain-containing protein</fullName>
    </recommendedName>
</protein>
<dbReference type="InterPro" id="IPR051701">
    <property type="entry name" value="Mito_OM_Translocase_MSP1"/>
</dbReference>
<dbReference type="PANTHER" id="PTHR45644:SF3">
    <property type="entry name" value="FI08533P-RELATED"/>
    <property type="match status" value="1"/>
</dbReference>
<organism evidence="9 10">
    <name type="scientific">Chaetoceros tenuissimus</name>
    <dbReference type="NCBI Taxonomy" id="426638"/>
    <lineage>
        <taxon>Eukaryota</taxon>
        <taxon>Sar</taxon>
        <taxon>Stramenopiles</taxon>
        <taxon>Ochrophyta</taxon>
        <taxon>Bacillariophyta</taxon>
        <taxon>Coscinodiscophyceae</taxon>
        <taxon>Chaetocerotophycidae</taxon>
        <taxon>Chaetocerotales</taxon>
        <taxon>Chaetocerotaceae</taxon>
        <taxon>Chaetoceros</taxon>
    </lineage>
</organism>